<evidence type="ECO:0000256" key="4">
    <source>
        <dbReference type="ARBA" id="ARBA00022475"/>
    </source>
</evidence>
<evidence type="ECO:0000256" key="9">
    <source>
        <dbReference type="ARBA" id="ARBA00023136"/>
    </source>
</evidence>
<dbReference type="PANTHER" id="PTHR33446:SF2">
    <property type="entry name" value="PROTEIN TONB"/>
    <property type="match status" value="1"/>
</dbReference>
<dbReference type="PANTHER" id="PTHR33446">
    <property type="entry name" value="PROTEIN TONB-RELATED"/>
    <property type="match status" value="1"/>
</dbReference>
<protein>
    <recommendedName>
        <fullName evidence="12">TonB C-terminal domain-containing protein</fullName>
    </recommendedName>
</protein>
<dbReference type="InterPro" id="IPR037682">
    <property type="entry name" value="TonB_C"/>
</dbReference>
<evidence type="ECO:0000313" key="14">
    <source>
        <dbReference type="Proteomes" id="UP000324194"/>
    </source>
</evidence>
<keyword evidence="5" id="KW-0997">Cell inner membrane</keyword>
<evidence type="ECO:0000256" key="5">
    <source>
        <dbReference type="ARBA" id="ARBA00022519"/>
    </source>
</evidence>
<keyword evidence="7" id="KW-0653">Protein transport</keyword>
<keyword evidence="8 11" id="KW-1133">Transmembrane helix</keyword>
<feature type="compositionally biased region" description="Basic and acidic residues" evidence="10">
    <location>
        <begin position="69"/>
        <end position="84"/>
    </location>
</feature>
<dbReference type="PROSITE" id="PS52015">
    <property type="entry name" value="TONB_CTD"/>
    <property type="match status" value="1"/>
</dbReference>
<dbReference type="GO" id="GO:0031992">
    <property type="term" value="F:energy transducer activity"/>
    <property type="evidence" value="ECO:0007669"/>
    <property type="project" value="TreeGrafter"/>
</dbReference>
<evidence type="ECO:0000256" key="1">
    <source>
        <dbReference type="ARBA" id="ARBA00004383"/>
    </source>
</evidence>
<dbReference type="Pfam" id="PF03544">
    <property type="entry name" value="TonB_C"/>
    <property type="match status" value="1"/>
</dbReference>
<keyword evidence="6 11" id="KW-0812">Transmembrane</keyword>
<dbReference type="GO" id="GO:0015031">
    <property type="term" value="P:protein transport"/>
    <property type="evidence" value="ECO:0007669"/>
    <property type="project" value="UniProtKB-KW"/>
</dbReference>
<dbReference type="KEGG" id="asip:AQUSIP_18380"/>
<evidence type="ECO:0000256" key="8">
    <source>
        <dbReference type="ARBA" id="ARBA00022989"/>
    </source>
</evidence>
<reference evidence="13 14" key="1">
    <citation type="submission" date="2019-08" db="EMBL/GenBank/DDBJ databases">
        <authorList>
            <person name="Guy L."/>
        </authorList>
    </citation>
    <scope>NUCLEOTIDE SEQUENCE [LARGE SCALE GENOMIC DNA]</scope>
    <source>
        <strain evidence="13 14">SGT-108</strain>
    </source>
</reference>
<dbReference type="GO" id="GO:0098797">
    <property type="term" value="C:plasma membrane protein complex"/>
    <property type="evidence" value="ECO:0007669"/>
    <property type="project" value="TreeGrafter"/>
</dbReference>
<evidence type="ECO:0000256" key="11">
    <source>
        <dbReference type="SAM" id="Phobius"/>
    </source>
</evidence>
<dbReference type="NCBIfam" id="TIGR01352">
    <property type="entry name" value="tonB_Cterm"/>
    <property type="match status" value="1"/>
</dbReference>
<feature type="domain" description="TonB C-terminal" evidence="12">
    <location>
        <begin position="125"/>
        <end position="215"/>
    </location>
</feature>
<dbReference type="InterPro" id="IPR006260">
    <property type="entry name" value="TonB/TolA_C"/>
</dbReference>
<proteinExistence type="inferred from homology"/>
<organism evidence="13 14">
    <name type="scientific">Aquicella siphonis</name>
    <dbReference type="NCBI Taxonomy" id="254247"/>
    <lineage>
        <taxon>Bacteria</taxon>
        <taxon>Pseudomonadati</taxon>
        <taxon>Pseudomonadota</taxon>
        <taxon>Gammaproteobacteria</taxon>
        <taxon>Legionellales</taxon>
        <taxon>Coxiellaceae</taxon>
        <taxon>Aquicella</taxon>
    </lineage>
</organism>
<comment type="similarity">
    <text evidence="2">Belongs to the TonB family.</text>
</comment>
<gene>
    <name evidence="13" type="ORF">AQUSIP_18380</name>
</gene>
<evidence type="ECO:0000256" key="2">
    <source>
        <dbReference type="ARBA" id="ARBA00006555"/>
    </source>
</evidence>
<evidence type="ECO:0000256" key="7">
    <source>
        <dbReference type="ARBA" id="ARBA00022927"/>
    </source>
</evidence>
<keyword evidence="9 11" id="KW-0472">Membrane</keyword>
<evidence type="ECO:0000256" key="6">
    <source>
        <dbReference type="ARBA" id="ARBA00022692"/>
    </source>
</evidence>
<accession>A0A5E4PJC4</accession>
<evidence type="ECO:0000256" key="3">
    <source>
        <dbReference type="ARBA" id="ARBA00022448"/>
    </source>
</evidence>
<evidence type="ECO:0000313" key="13">
    <source>
        <dbReference type="EMBL" id="VVC76523.1"/>
    </source>
</evidence>
<evidence type="ECO:0000256" key="10">
    <source>
        <dbReference type="SAM" id="MobiDB-lite"/>
    </source>
</evidence>
<dbReference type="InterPro" id="IPR051045">
    <property type="entry name" value="TonB-dependent_transducer"/>
</dbReference>
<evidence type="ECO:0000259" key="12">
    <source>
        <dbReference type="PROSITE" id="PS52015"/>
    </source>
</evidence>
<dbReference type="AlphaFoldDB" id="A0A5E4PJC4"/>
<name>A0A5E4PJC4_9COXI</name>
<dbReference type="Proteomes" id="UP000324194">
    <property type="component" value="Chromosome 1"/>
</dbReference>
<keyword evidence="3" id="KW-0813">Transport</keyword>
<keyword evidence="4" id="KW-1003">Cell membrane</keyword>
<keyword evidence="14" id="KW-1185">Reference proteome</keyword>
<dbReference type="GO" id="GO:0055085">
    <property type="term" value="P:transmembrane transport"/>
    <property type="evidence" value="ECO:0007669"/>
    <property type="project" value="InterPro"/>
</dbReference>
<feature type="transmembrane region" description="Helical" evidence="11">
    <location>
        <begin position="12"/>
        <end position="30"/>
    </location>
</feature>
<comment type="subcellular location">
    <subcellularLocation>
        <location evidence="1">Cell inner membrane</location>
        <topology evidence="1">Single-pass membrane protein</topology>
        <orientation evidence="1">Periplasmic side</orientation>
    </subcellularLocation>
</comment>
<dbReference type="EMBL" id="LR699119">
    <property type="protein sequence ID" value="VVC76523.1"/>
    <property type="molecule type" value="Genomic_DNA"/>
</dbReference>
<dbReference type="RefSeq" id="WP_148339838.1">
    <property type="nucleotide sequence ID" value="NZ_LR699119.1"/>
</dbReference>
<feature type="region of interest" description="Disordered" evidence="10">
    <location>
        <begin position="59"/>
        <end position="84"/>
    </location>
</feature>
<sequence length="215" mass="23478">MKTLKNSKSFHYTASIVTHALVFFLMVAVFDAAKEMPLLGNTAVNTVNSYVMNERDVQAVSRNPSQAARDVRPPVLKERETVTAEKPAERALVIRQKKTEPVEAAHQSEIRPSASGISQGARTEALLAMLHAAIQKQQRYPVSAVQMEREGRATVKFTLFTDGSISSLRIVNSSGTDSLDGAALAAVRDAAPFAQVKQYLDSAREFSIDVVFELA</sequence>
<dbReference type="SUPFAM" id="SSF74653">
    <property type="entry name" value="TolA/TonB C-terminal domain"/>
    <property type="match status" value="1"/>
</dbReference>
<dbReference type="Gene3D" id="3.30.1150.10">
    <property type="match status" value="1"/>
</dbReference>